<proteinExistence type="predicted"/>
<reference evidence="1" key="1">
    <citation type="submission" date="2022-07" db="EMBL/GenBank/DDBJ databases">
        <title>Phylogenomic reconstructions and comparative analyses of Kickxellomycotina fungi.</title>
        <authorList>
            <person name="Reynolds N.K."/>
            <person name="Stajich J.E."/>
            <person name="Barry K."/>
            <person name="Grigoriev I.V."/>
            <person name="Crous P."/>
            <person name="Smith M.E."/>
        </authorList>
    </citation>
    <scope>NUCLEOTIDE SEQUENCE</scope>
    <source>
        <strain evidence="1">NRRL 5244</strain>
    </source>
</reference>
<protein>
    <submittedName>
        <fullName evidence="1">Mitochondrial distribution and morphology protein 12</fullName>
    </submittedName>
</protein>
<keyword evidence="2" id="KW-1185">Reference proteome</keyword>
<evidence type="ECO:0000313" key="1">
    <source>
        <dbReference type="EMBL" id="KAJ1935602.1"/>
    </source>
</evidence>
<sequence length="335" mass="37743">MSFTIHWEKLDKKVAQSIQQQLNSFFARLESRPVFLGDITVEGLDFGSTPPDIEILDLTEPYPEFYMATEEEEEGEEGEGEANAAMQRIRTMPASQTGRRMSHSQGLRGASTSAAAADSDYQGVDDDLESVLSGLPDRPISQASIQQFLQPPMGLLRSGTMTPGSRIWQSPSLYSAQTMPQSVLQQQQRMSFCASSYSNSVPHRIVVERTDDDMQLLTKLEYKGDMSLVLNTELQLNYPASQFASLPVTMHITKIEFSALAVVAYLKGRINFCFLEPEPPRTSLLDNFCIRTEIGDQHHHVLKNVEKLELFITEQLRKAIDDDFVFPCYHSFELD</sequence>
<comment type="caution">
    <text evidence="1">The sequence shown here is derived from an EMBL/GenBank/DDBJ whole genome shotgun (WGS) entry which is preliminary data.</text>
</comment>
<evidence type="ECO:0000313" key="2">
    <source>
        <dbReference type="Proteomes" id="UP001150603"/>
    </source>
</evidence>
<gene>
    <name evidence="1" type="primary">MDM12_3</name>
    <name evidence="1" type="ORF">FBU59_005334</name>
</gene>
<organism evidence="1 2">
    <name type="scientific">Linderina macrospora</name>
    <dbReference type="NCBI Taxonomy" id="4868"/>
    <lineage>
        <taxon>Eukaryota</taxon>
        <taxon>Fungi</taxon>
        <taxon>Fungi incertae sedis</taxon>
        <taxon>Zoopagomycota</taxon>
        <taxon>Kickxellomycotina</taxon>
        <taxon>Kickxellomycetes</taxon>
        <taxon>Kickxellales</taxon>
        <taxon>Kickxellaceae</taxon>
        <taxon>Linderina</taxon>
    </lineage>
</organism>
<name>A0ACC1J314_9FUNG</name>
<accession>A0ACC1J314</accession>
<dbReference type="EMBL" id="JANBPW010004187">
    <property type="protein sequence ID" value="KAJ1935602.1"/>
    <property type="molecule type" value="Genomic_DNA"/>
</dbReference>
<dbReference type="Proteomes" id="UP001150603">
    <property type="component" value="Unassembled WGS sequence"/>
</dbReference>